<dbReference type="VEuPathDB" id="PlasmoDB:PVPAM_090054000"/>
<dbReference type="Proteomes" id="UP000220605">
    <property type="component" value="Chromosome 9"/>
</dbReference>
<dbReference type="EMBL" id="LT615264">
    <property type="protein sequence ID" value="SCO72974.1"/>
    <property type="molecule type" value="Genomic_DNA"/>
</dbReference>
<evidence type="ECO:0000313" key="3">
    <source>
        <dbReference type="EMBL" id="SCO72974.1"/>
    </source>
</evidence>
<dbReference type="Proteomes" id="UP000196402">
    <property type="component" value="Unassembled WGS sequence"/>
</dbReference>
<reference evidence="5 6" key="1">
    <citation type="submission" date="2016-07" db="EMBL/GenBank/DDBJ databases">
        <authorList>
            <consortium name="Pathogen Informatics"/>
        </authorList>
    </citation>
    <scope>NUCLEOTIDE SEQUENCE [LARGE SCALE GENOMIC DNA]</scope>
</reference>
<accession>A0A1G4E7J0</accession>
<dbReference type="VEuPathDB" id="PlasmoDB:PVW1_040008900"/>
<evidence type="ECO:0000313" key="2">
    <source>
        <dbReference type="EMBL" id="SCA60280.1"/>
    </source>
</evidence>
<keyword evidence="1" id="KW-1133">Transmembrane helix</keyword>
<dbReference type="EMBL" id="FLYH01000294">
    <property type="protein sequence ID" value="SCA60280.1"/>
    <property type="molecule type" value="Genomic_DNA"/>
</dbReference>
<dbReference type="VEuPathDB" id="PlasmoDB:PVX_102635"/>
<sequence length="243" mass="28107">MTFLNKTKIMSKINLTILFNIVSLTFLTWINHRGNEVCDLSRHLNMKNNTGIACKVRNDRILTNDELQYETGQSVLKDNLSVYGQKNILNDIKGASKFYEKINKDKSNSMYSYRKELKYEYDSEKGLKRLDCHCEKKLLDDVHKLDKISQHMNSKNSHLKKTIWKEYALSFIVYLPVILFVIAMPMATLFTQKCNIYKAVLSGNPTEACGLCGGMNNIFHSSYIIMYIPLIMAVFSSIIHMYN</sequence>
<keyword evidence="1" id="KW-0472">Membrane</keyword>
<feature type="transmembrane region" description="Helical" evidence="1">
    <location>
        <begin position="224"/>
        <end position="242"/>
    </location>
</feature>
<evidence type="ECO:0000313" key="4">
    <source>
        <dbReference type="EMBL" id="VUZ96173.1"/>
    </source>
</evidence>
<dbReference type="VEuPathDB" id="PlasmoDB:PVP01_0949800"/>
<dbReference type="InterPro" id="IPR022139">
    <property type="entry name" value="Fam-L/Fam-M-like_plasmodium"/>
</dbReference>
<dbReference type="AlphaFoldDB" id="A0A1G4E7J0"/>
<evidence type="ECO:0000313" key="5">
    <source>
        <dbReference type="Proteomes" id="UP000196402"/>
    </source>
</evidence>
<evidence type="ECO:0000313" key="6">
    <source>
        <dbReference type="Proteomes" id="UP000220605"/>
    </source>
</evidence>
<dbReference type="Proteomes" id="UP000305196">
    <property type="component" value="Chromosome 9"/>
</dbReference>
<proteinExistence type="predicted"/>
<name>A0A1G4E7J0_PLAVI</name>
<dbReference type="Pfam" id="PF12420">
    <property type="entry name" value="DUF3671"/>
    <property type="match status" value="1"/>
</dbReference>
<gene>
    <name evidence="3" type="ORF">PVC01_090052300</name>
    <name evidence="4" type="ORF">PVP01_0949800</name>
    <name evidence="2" type="ORF">PVT01_000075900</name>
</gene>
<evidence type="ECO:0000256" key="1">
    <source>
        <dbReference type="SAM" id="Phobius"/>
    </source>
</evidence>
<keyword evidence="1" id="KW-0812">Transmembrane</keyword>
<feature type="transmembrane region" description="Helical" evidence="1">
    <location>
        <begin position="167"/>
        <end position="190"/>
    </location>
</feature>
<dbReference type="OrthoDB" id="381296at2759"/>
<dbReference type="EMBL" id="LT635620">
    <property type="protein sequence ID" value="VUZ96173.1"/>
    <property type="molecule type" value="Genomic_DNA"/>
</dbReference>
<organism evidence="2 5">
    <name type="scientific">Plasmodium vivax</name>
    <name type="common">malaria parasite P. vivax</name>
    <dbReference type="NCBI Taxonomy" id="5855"/>
    <lineage>
        <taxon>Eukaryota</taxon>
        <taxon>Sar</taxon>
        <taxon>Alveolata</taxon>
        <taxon>Apicomplexa</taxon>
        <taxon>Aconoidasida</taxon>
        <taxon>Haemosporida</taxon>
        <taxon>Plasmodiidae</taxon>
        <taxon>Plasmodium</taxon>
        <taxon>Plasmodium (Plasmodium)</taxon>
    </lineage>
</organism>
<protein>
    <submittedName>
        <fullName evidence="2">Uncharacterized protein</fullName>
    </submittedName>
</protein>